<evidence type="ECO:0000256" key="1">
    <source>
        <dbReference type="SAM" id="SignalP"/>
    </source>
</evidence>
<protein>
    <submittedName>
        <fullName evidence="2">DUF4450 domain-containing protein</fullName>
    </submittedName>
</protein>
<sequence>MKKYIWAVICFIVCHVLPAKAQYAGSYPMPDGSGTLRLGITGNGQDRWLKTNDTLMKESLIIRHILLKDTQGFILEVTNHSLPDSIRLVWALGGFDSPTPSTDIAPETCRDNIFNIEGHQITVYHGKIMHLRVTQALVPPHIEVRLCDGNQQETPMTLFTSGKKTDAPVFCSTSYIPQGETVYFCLYKPNRQADYAYYMLPELVQSLKHRP</sequence>
<dbReference type="InterPro" id="IPR028028">
    <property type="entry name" value="DUF4450"/>
</dbReference>
<dbReference type="Pfam" id="PF14614">
    <property type="entry name" value="DUF4450"/>
    <property type="match status" value="1"/>
</dbReference>
<evidence type="ECO:0000313" key="2">
    <source>
        <dbReference type="EMBL" id="MBD8041570.1"/>
    </source>
</evidence>
<proteinExistence type="predicted"/>
<dbReference type="RefSeq" id="WP_191764969.1">
    <property type="nucleotide sequence ID" value="NZ_JACSPP010000057.1"/>
</dbReference>
<organism evidence="2 3">
    <name type="scientific">Phocaeicola intestinalis</name>
    <dbReference type="NCBI Taxonomy" id="2762212"/>
    <lineage>
        <taxon>Bacteria</taxon>
        <taxon>Pseudomonadati</taxon>
        <taxon>Bacteroidota</taxon>
        <taxon>Bacteroidia</taxon>
        <taxon>Bacteroidales</taxon>
        <taxon>Bacteroidaceae</taxon>
        <taxon>Phocaeicola</taxon>
    </lineage>
</organism>
<reference evidence="2 3" key="1">
    <citation type="submission" date="2020-08" db="EMBL/GenBank/DDBJ databases">
        <title>A Genomic Blueprint of the Chicken Gut Microbiome.</title>
        <authorList>
            <person name="Gilroy R."/>
            <person name="Ravi A."/>
            <person name="Getino M."/>
            <person name="Pursley I."/>
            <person name="Horton D.L."/>
            <person name="Alikhan N.-F."/>
            <person name="Baker D."/>
            <person name="Gharbi K."/>
            <person name="Hall N."/>
            <person name="Watson M."/>
            <person name="Adriaenssens E.M."/>
            <person name="Foster-Nyarko E."/>
            <person name="Jarju S."/>
            <person name="Secka A."/>
            <person name="Antonio M."/>
            <person name="Oren A."/>
            <person name="Chaudhuri R."/>
            <person name="La Ragione R.M."/>
            <person name="Hildebrand F."/>
            <person name="Pallen M.J."/>
        </authorList>
    </citation>
    <scope>NUCLEOTIDE SEQUENCE [LARGE SCALE GENOMIC DNA]</scope>
    <source>
        <strain evidence="2 3">Sa1CVN1</strain>
    </source>
</reference>
<keyword evidence="3" id="KW-1185">Reference proteome</keyword>
<gene>
    <name evidence="2" type="ORF">H9625_14190</name>
</gene>
<comment type="caution">
    <text evidence="2">The sequence shown here is derived from an EMBL/GenBank/DDBJ whole genome shotgun (WGS) entry which is preliminary data.</text>
</comment>
<dbReference type="EMBL" id="JACSPP010000057">
    <property type="protein sequence ID" value="MBD8041570.1"/>
    <property type="molecule type" value="Genomic_DNA"/>
</dbReference>
<evidence type="ECO:0000313" key="3">
    <source>
        <dbReference type="Proteomes" id="UP000620874"/>
    </source>
</evidence>
<accession>A0ABR8YBI4</accession>
<feature type="signal peptide" evidence="1">
    <location>
        <begin position="1"/>
        <end position="21"/>
    </location>
</feature>
<dbReference type="Proteomes" id="UP000620874">
    <property type="component" value="Unassembled WGS sequence"/>
</dbReference>
<name>A0ABR8YBI4_9BACT</name>
<keyword evidence="1" id="KW-0732">Signal</keyword>
<feature type="chain" id="PRO_5046266745" evidence="1">
    <location>
        <begin position="22"/>
        <end position="211"/>
    </location>
</feature>
<dbReference type="CDD" id="cd11747">
    <property type="entry name" value="GH94N_like_1"/>
    <property type="match status" value="1"/>
</dbReference>